<dbReference type="SUPFAM" id="SSF53335">
    <property type="entry name" value="S-adenosyl-L-methionine-dependent methyltransferases"/>
    <property type="match status" value="1"/>
</dbReference>
<dbReference type="SUPFAM" id="SSF81799">
    <property type="entry name" value="Putative methyltransferase TM0872, insert domain"/>
    <property type="match status" value="1"/>
</dbReference>
<dbReference type="FunFam" id="1.10.150.170:FF:000001">
    <property type="entry name" value="Ribosomal RNA small subunit methyltransferase H"/>
    <property type="match status" value="1"/>
</dbReference>
<comment type="caution">
    <text evidence="9">The sequence shown here is derived from an EMBL/GenBank/DDBJ whole genome shotgun (WGS) entry which is preliminary data.</text>
</comment>
<dbReference type="GO" id="GO:0005737">
    <property type="term" value="C:cytoplasm"/>
    <property type="evidence" value="ECO:0007669"/>
    <property type="project" value="UniProtKB-SubCell"/>
</dbReference>
<dbReference type="NCBIfam" id="TIGR00006">
    <property type="entry name" value="16S rRNA (cytosine(1402)-N(4))-methyltransferase RsmH"/>
    <property type="match status" value="1"/>
</dbReference>
<keyword evidence="6 7" id="KW-0949">S-adenosyl-L-methionine</keyword>
<keyword evidence="2 7" id="KW-0963">Cytoplasm</keyword>
<dbReference type="Gene3D" id="3.40.50.150">
    <property type="entry name" value="Vaccinia Virus protein VP39"/>
    <property type="match status" value="1"/>
</dbReference>
<reference evidence="9" key="1">
    <citation type="submission" date="2021-01" db="EMBL/GenBank/DDBJ databases">
        <title>Whole genome shotgun sequence of Sphaerimonospora thailandensis NBRC 107569.</title>
        <authorList>
            <person name="Komaki H."/>
            <person name="Tamura T."/>
        </authorList>
    </citation>
    <scope>NUCLEOTIDE SEQUENCE</scope>
    <source>
        <strain evidence="9">NBRC 107569</strain>
    </source>
</reference>
<evidence type="ECO:0000256" key="4">
    <source>
        <dbReference type="ARBA" id="ARBA00022603"/>
    </source>
</evidence>
<feature type="binding site" evidence="7">
    <location>
        <position position="102"/>
    </location>
    <ligand>
        <name>S-adenosyl-L-methionine</name>
        <dbReference type="ChEBI" id="CHEBI:59789"/>
    </ligand>
</feature>
<dbReference type="EMBL" id="BOOG01000007">
    <property type="protein sequence ID" value="GIH68218.1"/>
    <property type="molecule type" value="Genomic_DNA"/>
</dbReference>
<comment type="catalytic activity">
    <reaction evidence="7">
        <text>cytidine(1402) in 16S rRNA + S-adenosyl-L-methionine = N(4)-methylcytidine(1402) in 16S rRNA + S-adenosyl-L-homocysteine + H(+)</text>
        <dbReference type="Rhea" id="RHEA:42928"/>
        <dbReference type="Rhea" id="RHEA-COMP:10286"/>
        <dbReference type="Rhea" id="RHEA-COMP:10287"/>
        <dbReference type="ChEBI" id="CHEBI:15378"/>
        <dbReference type="ChEBI" id="CHEBI:57856"/>
        <dbReference type="ChEBI" id="CHEBI:59789"/>
        <dbReference type="ChEBI" id="CHEBI:74506"/>
        <dbReference type="ChEBI" id="CHEBI:82748"/>
        <dbReference type="EC" id="2.1.1.199"/>
    </reaction>
</comment>
<accession>A0A8J3R8Z2</accession>
<evidence type="ECO:0000256" key="6">
    <source>
        <dbReference type="ARBA" id="ARBA00022691"/>
    </source>
</evidence>
<feature type="binding site" evidence="7">
    <location>
        <position position="95"/>
    </location>
    <ligand>
        <name>S-adenosyl-L-methionine</name>
        <dbReference type="ChEBI" id="CHEBI:59789"/>
    </ligand>
</feature>
<evidence type="ECO:0000313" key="9">
    <source>
        <dbReference type="EMBL" id="GIH68218.1"/>
    </source>
</evidence>
<evidence type="ECO:0000256" key="8">
    <source>
        <dbReference type="SAM" id="MobiDB-lite"/>
    </source>
</evidence>
<dbReference type="AlphaFoldDB" id="A0A8J3R8Z2"/>
<comment type="similarity">
    <text evidence="1 7">Belongs to the methyltransferase superfamily. RsmH family.</text>
</comment>
<dbReference type="EC" id="2.1.1.199" evidence="7"/>
<dbReference type="HAMAP" id="MF_01007">
    <property type="entry name" value="16SrRNA_methyltr_H"/>
    <property type="match status" value="1"/>
</dbReference>
<protein>
    <recommendedName>
        <fullName evidence="7">Ribosomal RNA small subunit methyltransferase H</fullName>
        <ecNumber evidence="7">2.1.1.199</ecNumber>
    </recommendedName>
    <alternativeName>
        <fullName evidence="7">16S rRNA m(4)C1402 methyltransferase</fullName>
    </alternativeName>
    <alternativeName>
        <fullName evidence="7">rRNA (cytosine-N(4)-)-methyltransferase RsmH</fullName>
    </alternativeName>
</protein>
<evidence type="ECO:0000256" key="1">
    <source>
        <dbReference type="ARBA" id="ARBA00010396"/>
    </source>
</evidence>
<feature type="binding site" evidence="7">
    <location>
        <begin position="28"/>
        <end position="30"/>
    </location>
    <ligand>
        <name>S-adenosyl-L-methionine</name>
        <dbReference type="ChEBI" id="CHEBI:59789"/>
    </ligand>
</feature>
<proteinExistence type="inferred from homology"/>
<dbReference type="GO" id="GO:0071424">
    <property type="term" value="F:rRNA (cytosine-N4-)-methyltransferase activity"/>
    <property type="evidence" value="ECO:0007669"/>
    <property type="project" value="UniProtKB-UniRule"/>
</dbReference>
<dbReference type="GO" id="GO:0070475">
    <property type="term" value="P:rRNA base methylation"/>
    <property type="evidence" value="ECO:0007669"/>
    <property type="project" value="UniProtKB-UniRule"/>
</dbReference>
<dbReference type="Proteomes" id="UP000610966">
    <property type="component" value="Unassembled WGS sequence"/>
</dbReference>
<feature type="region of interest" description="Disordered" evidence="8">
    <location>
        <begin position="281"/>
        <end position="307"/>
    </location>
</feature>
<evidence type="ECO:0000256" key="5">
    <source>
        <dbReference type="ARBA" id="ARBA00022679"/>
    </source>
</evidence>
<dbReference type="RefSeq" id="WP_204010428.1">
    <property type="nucleotide sequence ID" value="NZ_BOOG01000007.1"/>
</dbReference>
<evidence type="ECO:0000256" key="3">
    <source>
        <dbReference type="ARBA" id="ARBA00022552"/>
    </source>
</evidence>
<dbReference type="PANTHER" id="PTHR11265">
    <property type="entry name" value="S-ADENOSYL-METHYLTRANSFERASE MRAW"/>
    <property type="match status" value="1"/>
</dbReference>
<feature type="binding site" evidence="7">
    <location>
        <position position="47"/>
    </location>
    <ligand>
        <name>S-adenosyl-L-methionine</name>
        <dbReference type="ChEBI" id="CHEBI:59789"/>
    </ligand>
</feature>
<keyword evidence="5 7" id="KW-0808">Transferase</keyword>
<gene>
    <name evidence="7 9" type="primary">rsmH</name>
    <name evidence="9" type="ORF">Mth01_04710</name>
</gene>
<dbReference type="InterPro" id="IPR002903">
    <property type="entry name" value="RsmH"/>
</dbReference>
<name>A0A8J3R8Z2_9ACTN</name>
<dbReference type="Pfam" id="PF01795">
    <property type="entry name" value="Methyltransf_5"/>
    <property type="match status" value="1"/>
</dbReference>
<sequence length="307" mass="33227">MIGRVLELLAPALAGPDPVVVDANLGLGGHAEALLAAHPALHLIGIDRDPTAIERSTLRLAPYAGRTTLVRAVSDELPAVLAAAGRPRVDGALFDLGVSSPQLDEAERGFAYSYDAPLDMRMDPDQELTAADVVNTYSVAEITRVLRDYGEERFAARIANLLARERVEHPIMTTRRLADLVRTAIPAATRRTGGNPAKRTFQALRIEVNQELAALERALPAALDAMVLGGRVVVLAYHSLEDRLTKQVLAARTRDTGPPGLPVPIEAHQPRFRLLTRGAELPDDDEVTRNPRAASARLRAAERIRQG</sequence>
<dbReference type="PIRSF" id="PIRSF004486">
    <property type="entry name" value="MraW"/>
    <property type="match status" value="1"/>
</dbReference>
<dbReference type="InterPro" id="IPR029063">
    <property type="entry name" value="SAM-dependent_MTases_sf"/>
</dbReference>
<evidence type="ECO:0000256" key="2">
    <source>
        <dbReference type="ARBA" id="ARBA00022490"/>
    </source>
</evidence>
<dbReference type="PANTHER" id="PTHR11265:SF0">
    <property type="entry name" value="12S RRNA N4-METHYLCYTIDINE METHYLTRANSFERASE"/>
    <property type="match status" value="1"/>
</dbReference>
<evidence type="ECO:0000313" key="10">
    <source>
        <dbReference type="Proteomes" id="UP000610966"/>
    </source>
</evidence>
<evidence type="ECO:0000256" key="7">
    <source>
        <dbReference type="HAMAP-Rule" id="MF_01007"/>
    </source>
</evidence>
<comment type="caution">
    <text evidence="7">Lacks conserved residue(s) required for the propagation of feature annotation.</text>
</comment>
<dbReference type="InterPro" id="IPR023397">
    <property type="entry name" value="SAM-dep_MeTrfase_MraW_recog"/>
</dbReference>
<comment type="function">
    <text evidence="7">Specifically methylates the N4 position of cytidine in position 1402 (C1402) of 16S rRNA.</text>
</comment>
<dbReference type="Gene3D" id="1.10.150.170">
    <property type="entry name" value="Putative methyltransferase TM0872, insert domain"/>
    <property type="match status" value="1"/>
</dbReference>
<organism evidence="9 10">
    <name type="scientific">Sphaerimonospora thailandensis</name>
    <dbReference type="NCBI Taxonomy" id="795644"/>
    <lineage>
        <taxon>Bacteria</taxon>
        <taxon>Bacillati</taxon>
        <taxon>Actinomycetota</taxon>
        <taxon>Actinomycetes</taxon>
        <taxon>Streptosporangiales</taxon>
        <taxon>Streptosporangiaceae</taxon>
        <taxon>Sphaerimonospora</taxon>
    </lineage>
</organism>
<keyword evidence="4 7" id="KW-0489">Methyltransferase</keyword>
<keyword evidence="10" id="KW-1185">Reference proteome</keyword>
<keyword evidence="3 7" id="KW-0698">rRNA processing</keyword>
<comment type="subcellular location">
    <subcellularLocation>
        <location evidence="7">Cytoplasm</location>
    </subcellularLocation>
</comment>